<feature type="region of interest" description="Disordered" evidence="1">
    <location>
        <begin position="190"/>
        <end position="215"/>
    </location>
</feature>
<sequence>MPPKKKVSPKSSSSSSSKKSSTPSPAASSMKTTATARKTASRSRAAPATLRAGGAAPPPSNRTRPAAGRNGKPLKPAIRKTTVAPARKRPTATGTAAVPKVRKRFVPPPPPPMYWICYDFTVKLVRGLCLGVAIGLVLTVVVPWMLDTGYFFYDKVQDGDLVITVSDYLSNVSLPSLSWNETSKKLWRVDQSSSQQQGAGHKHSSFLRHTPAPTRDPKLVADEHLARTFSRRNRTITVVHVGHTGGRSLMEICPQVSCQERFANDPTHELLKTCLETTTTGSRNKLSPLSRQAKHYFHLGAIQDTALQQSTTFLFTLRNPVDRMLAIFAEAHPLSCTPDAALQPQQPWGCMTKQYWNMPGTQQYSFYIKCFPQPQPEAFCQATRFPWSDELKQQPTIETAQQQKHDCRWMAREFAMGENENDISLAPHAFHNYEYYADKTVRSNLKAHEILAVRAEHEADDLRWLHLLMGGDGGAVLPTPKTVVIPTVSAQAYQKLCCVLHKEIAQYETILKRVANLPDYQKEESMMDLQQKCGIAQNTESMWSTWRSECENQLQMDEVVLSPFTP</sequence>
<organism evidence="3 4">
    <name type="scientific">Seminavis robusta</name>
    <dbReference type="NCBI Taxonomy" id="568900"/>
    <lineage>
        <taxon>Eukaryota</taxon>
        <taxon>Sar</taxon>
        <taxon>Stramenopiles</taxon>
        <taxon>Ochrophyta</taxon>
        <taxon>Bacillariophyta</taxon>
        <taxon>Bacillariophyceae</taxon>
        <taxon>Bacillariophycidae</taxon>
        <taxon>Naviculales</taxon>
        <taxon>Naviculaceae</taxon>
        <taxon>Seminavis</taxon>
    </lineage>
</organism>
<feature type="transmembrane region" description="Helical" evidence="2">
    <location>
        <begin position="124"/>
        <end position="146"/>
    </location>
</feature>
<feature type="compositionally biased region" description="Low complexity" evidence="1">
    <location>
        <begin position="9"/>
        <end position="55"/>
    </location>
</feature>
<keyword evidence="4" id="KW-1185">Reference proteome</keyword>
<accession>A0A9N8DZE6</accession>
<evidence type="ECO:0000313" key="4">
    <source>
        <dbReference type="Proteomes" id="UP001153069"/>
    </source>
</evidence>
<keyword evidence="2" id="KW-0472">Membrane</keyword>
<dbReference type="Proteomes" id="UP001153069">
    <property type="component" value="Unassembled WGS sequence"/>
</dbReference>
<evidence type="ECO:0000256" key="2">
    <source>
        <dbReference type="SAM" id="Phobius"/>
    </source>
</evidence>
<reference evidence="3" key="1">
    <citation type="submission" date="2020-06" db="EMBL/GenBank/DDBJ databases">
        <authorList>
            <consortium name="Plant Systems Biology data submission"/>
        </authorList>
    </citation>
    <scope>NUCLEOTIDE SEQUENCE</scope>
    <source>
        <strain evidence="3">D6</strain>
    </source>
</reference>
<protein>
    <submittedName>
        <fullName evidence="3">Uncharacterized protein</fullName>
    </submittedName>
</protein>
<evidence type="ECO:0000313" key="3">
    <source>
        <dbReference type="EMBL" id="CAB9509626.1"/>
    </source>
</evidence>
<comment type="caution">
    <text evidence="3">The sequence shown here is derived from an EMBL/GenBank/DDBJ whole genome shotgun (WGS) entry which is preliminary data.</text>
</comment>
<name>A0A9N8DZE6_9STRA</name>
<keyword evidence="2" id="KW-0812">Transmembrane</keyword>
<gene>
    <name evidence="3" type="ORF">SEMRO_398_G134580.1</name>
</gene>
<dbReference type="EMBL" id="CAICTM010000397">
    <property type="protein sequence ID" value="CAB9509626.1"/>
    <property type="molecule type" value="Genomic_DNA"/>
</dbReference>
<feature type="region of interest" description="Disordered" evidence="1">
    <location>
        <begin position="1"/>
        <end position="96"/>
    </location>
</feature>
<keyword evidence="2" id="KW-1133">Transmembrane helix</keyword>
<evidence type="ECO:0000256" key="1">
    <source>
        <dbReference type="SAM" id="MobiDB-lite"/>
    </source>
</evidence>
<dbReference type="AlphaFoldDB" id="A0A9N8DZE6"/>
<proteinExistence type="predicted"/>